<name>A0A1L9BJR6_9BACT</name>
<feature type="chain" id="PRO_5012273426" description="Fibronectin type-III domain-containing protein" evidence="1">
    <location>
        <begin position="23"/>
        <end position="708"/>
    </location>
</feature>
<dbReference type="InterPro" id="IPR003961">
    <property type="entry name" value="FN3_dom"/>
</dbReference>
<dbReference type="InterPro" id="IPR013783">
    <property type="entry name" value="Ig-like_fold"/>
</dbReference>
<dbReference type="SUPFAM" id="SSF51445">
    <property type="entry name" value="(Trans)glycosidases"/>
    <property type="match status" value="1"/>
</dbReference>
<dbReference type="Gene3D" id="2.60.40.10">
    <property type="entry name" value="Immunoglobulins"/>
    <property type="match status" value="1"/>
</dbReference>
<dbReference type="AlphaFoldDB" id="A0A1L9BJR6"/>
<organism evidence="2 3">
    <name type="scientific">Cystobacter ferrugineus</name>
    <dbReference type="NCBI Taxonomy" id="83449"/>
    <lineage>
        <taxon>Bacteria</taxon>
        <taxon>Pseudomonadati</taxon>
        <taxon>Myxococcota</taxon>
        <taxon>Myxococcia</taxon>
        <taxon>Myxococcales</taxon>
        <taxon>Cystobacterineae</taxon>
        <taxon>Archangiaceae</taxon>
        <taxon>Cystobacter</taxon>
    </lineage>
</organism>
<reference evidence="3" key="1">
    <citation type="submission" date="2016-11" db="EMBL/GenBank/DDBJ databases">
        <authorList>
            <person name="Shukria A."/>
            <person name="Stevens D.C."/>
        </authorList>
    </citation>
    <scope>NUCLEOTIDE SEQUENCE [LARGE SCALE GENOMIC DNA]</scope>
    <source>
        <strain evidence="3">Cbfe23</strain>
    </source>
</reference>
<accession>A0A1L9BJR6</accession>
<dbReference type="InterPro" id="IPR036116">
    <property type="entry name" value="FN3_sf"/>
</dbReference>
<proteinExistence type="predicted"/>
<dbReference type="OrthoDB" id="9772590at2"/>
<evidence type="ECO:0000313" key="3">
    <source>
        <dbReference type="Proteomes" id="UP000182229"/>
    </source>
</evidence>
<dbReference type="PANTHER" id="PTHR35882:SF3">
    <property type="entry name" value="GLYCOSIDE-HYDROLASE FAMILY GH114 TIM-BARREL DOMAIN-CONTAINING PROTEIN"/>
    <property type="match status" value="1"/>
</dbReference>
<keyword evidence="1" id="KW-0732">Signal</keyword>
<keyword evidence="3" id="KW-1185">Reference proteome</keyword>
<comment type="caution">
    <text evidence="2">The sequence shown here is derived from an EMBL/GenBank/DDBJ whole genome shotgun (WGS) entry which is preliminary data.</text>
</comment>
<evidence type="ECO:0000313" key="2">
    <source>
        <dbReference type="EMBL" id="OJH42511.1"/>
    </source>
</evidence>
<dbReference type="RefSeq" id="WP_071896606.1">
    <property type="nucleotide sequence ID" value="NZ_MPIN01000001.1"/>
</dbReference>
<dbReference type="PANTHER" id="PTHR35882">
    <property type="entry name" value="PELA"/>
    <property type="match status" value="1"/>
</dbReference>
<evidence type="ECO:0008006" key="4">
    <source>
        <dbReference type="Google" id="ProtNLM"/>
    </source>
</evidence>
<sequence>MKRSLGLLLSLALAGGPAAVSAASRVPGITSSSQFLVYYGQDYGPTVLATLKQADIVVLHPTNSAQLTPRVVAELQGAGVKVIAYISVGEDPAPHDAAGNPIPIVGNGQGPVRYTGGSTGYDASKIVPANGGVASFYVDQLWNSSQGQYVSDGLPDVNTNFGGFFIWPNDDWRWVLNEQRIGGVPATSLANRSVAGLKQLAGARTSATDSDRTHDFGFDGFFLDTLDTAGPYVNAWGYYAWVAPEMQKTVKFIHDSYPGKIVFANRGTFFFNPLIANPTYGIRPYQYSLRPYIHAALFESYALDSDPSHTGLSPYLPVNRDNYAQKLMAEANRPDGFTVFSLDYDMGRGAALSAQALQETAIKNGWVEYIAPTGQLDTLGTYVSTHPPAADTAAPVWDSTAAYAEVINPAFPDVPDRVGVQRLSLTSRPGEVIVHWDVARDQSLPVRYNIYRSTSSTFSNPVKYAQVNFEVGEGWSTDPTTKFANQYTLTGLTPGTHYFRVRAEDSASVPHEDTNTVTLSITVPTYVSNPNASINVNGELSDWAALTSFAVDPQDATASGDVADWARAWLAHDANNLYLALQNHVSITQLNAAFSVYLDTDNTRSTGFRGGGDQFPVGAEFVLLGTSLYRYTGTGLDWQWTLVGTAGFSWGGLNAELFVPRAWVNNPSVINLFFLGDNPSLGGTTVDAYPDAALQPQGAVRSFLYRLQ</sequence>
<dbReference type="Proteomes" id="UP000182229">
    <property type="component" value="Unassembled WGS sequence"/>
</dbReference>
<evidence type="ECO:0000256" key="1">
    <source>
        <dbReference type="SAM" id="SignalP"/>
    </source>
</evidence>
<feature type="signal peptide" evidence="1">
    <location>
        <begin position="1"/>
        <end position="22"/>
    </location>
</feature>
<protein>
    <recommendedName>
        <fullName evidence="4">Fibronectin type-III domain-containing protein</fullName>
    </recommendedName>
</protein>
<dbReference type="SUPFAM" id="SSF49265">
    <property type="entry name" value="Fibronectin type III"/>
    <property type="match status" value="1"/>
</dbReference>
<dbReference type="InterPro" id="IPR013785">
    <property type="entry name" value="Aldolase_TIM"/>
</dbReference>
<gene>
    <name evidence="2" type="ORF">BON30_04775</name>
</gene>
<dbReference type="InterPro" id="IPR017853">
    <property type="entry name" value="GH"/>
</dbReference>
<dbReference type="Gene3D" id="3.20.20.70">
    <property type="entry name" value="Aldolase class I"/>
    <property type="match status" value="1"/>
</dbReference>
<dbReference type="EMBL" id="MPIN01000001">
    <property type="protein sequence ID" value="OJH42511.1"/>
    <property type="molecule type" value="Genomic_DNA"/>
</dbReference>
<dbReference type="Gene3D" id="2.60.40.1190">
    <property type="match status" value="1"/>
</dbReference>
<reference evidence="2 3" key="2">
    <citation type="submission" date="2016-12" db="EMBL/GenBank/DDBJ databases">
        <title>Draft Genome Sequence of Cystobacter ferrugineus Strain Cbfe23.</title>
        <authorList>
            <person name="Akbar S."/>
            <person name="Dowd S.E."/>
            <person name="Stevens D.C."/>
        </authorList>
    </citation>
    <scope>NUCLEOTIDE SEQUENCE [LARGE SCALE GENOMIC DNA]</scope>
    <source>
        <strain evidence="2 3">Cbfe23</strain>
    </source>
</reference>
<dbReference type="CDD" id="cd00063">
    <property type="entry name" value="FN3"/>
    <property type="match status" value="1"/>
</dbReference>